<dbReference type="InterPro" id="IPR046879">
    <property type="entry name" value="KANL3/Tex30_Abhydrolase"/>
</dbReference>
<dbReference type="PANTHER" id="PTHR13136">
    <property type="entry name" value="TESTIS DEVELOPMENT PROTEIN PRTD"/>
    <property type="match status" value="1"/>
</dbReference>
<comment type="caution">
    <text evidence="3">The sequence shown here is derived from an EMBL/GenBank/DDBJ whole genome shotgun (WGS) entry which is preliminary data.</text>
</comment>
<evidence type="ECO:0000259" key="2">
    <source>
        <dbReference type="Pfam" id="PF20408"/>
    </source>
</evidence>
<dbReference type="SUPFAM" id="SSF53474">
    <property type="entry name" value="alpha/beta-Hydrolases"/>
    <property type="match status" value="1"/>
</dbReference>
<name>A0AAV9NHN9_9EURO</name>
<dbReference type="PANTHER" id="PTHR13136:SF11">
    <property type="entry name" value="TESTIS-EXPRESSED PROTEIN 30"/>
    <property type="match status" value="1"/>
</dbReference>
<sequence length="388" mass="41441">MPPKKHATRSSTTRSAAVKDAKTSKGTAGTEQAVASALGRDPATEDVTTKPARDKDAIPKATKPQPSPPPPPRPSTQKTTTPTFTNYTIPGSKNPIPCRRSVHDSGAPPRSPDLIFTHGAGGDLTAAKMVQFSEGFASTGSSIVMFQGNMNLSARAKGFDSVLAYEGSSKDKGREGGDASDVAAAFGGRSMGARAAVVASQARAQAQGQSHGKLLVLASYPLVGQQKGDVRDAILLSLPADTQVLFISGDRDNLCPLPQLESVRAKMKARTWLVTVVGADHGMDLHGGKALKKGTEEVGRECGRIAARWLKERDDKAREMDVWWHGERDRVLGTWGEKKGGVEDRDANDMKGRDAGIKRFFSKVEAGTKDGEQGLGDISRRRNKKMKK</sequence>
<accession>A0AAV9NHN9</accession>
<feature type="compositionally biased region" description="Basic and acidic residues" evidence="1">
    <location>
        <begin position="47"/>
        <end position="58"/>
    </location>
</feature>
<feature type="domain" description="KANL3/Tex30 alpha/beta hydrolase-like" evidence="2">
    <location>
        <begin position="113"/>
        <end position="284"/>
    </location>
</feature>
<dbReference type="Proteomes" id="UP001358417">
    <property type="component" value="Unassembled WGS sequence"/>
</dbReference>
<dbReference type="RefSeq" id="XP_064709148.1">
    <property type="nucleotide sequence ID" value="XM_064854422.1"/>
</dbReference>
<dbReference type="GeneID" id="89979043"/>
<feature type="region of interest" description="Disordered" evidence="1">
    <location>
        <begin position="1"/>
        <end position="112"/>
    </location>
</feature>
<dbReference type="InterPro" id="IPR029058">
    <property type="entry name" value="AB_hydrolase_fold"/>
</dbReference>
<evidence type="ECO:0000313" key="3">
    <source>
        <dbReference type="EMBL" id="KAK5058625.1"/>
    </source>
</evidence>
<dbReference type="Pfam" id="PF20408">
    <property type="entry name" value="Abhydrolase_11"/>
    <property type="match status" value="1"/>
</dbReference>
<keyword evidence="4" id="KW-1185">Reference proteome</keyword>
<reference evidence="3 4" key="1">
    <citation type="submission" date="2023-08" db="EMBL/GenBank/DDBJ databases">
        <title>Black Yeasts Isolated from many extreme environments.</title>
        <authorList>
            <person name="Coleine C."/>
            <person name="Stajich J.E."/>
            <person name="Selbmann L."/>
        </authorList>
    </citation>
    <scope>NUCLEOTIDE SEQUENCE [LARGE SCALE GENOMIC DNA]</scope>
    <source>
        <strain evidence="3 4">CCFEE 5792</strain>
    </source>
</reference>
<evidence type="ECO:0000313" key="4">
    <source>
        <dbReference type="Proteomes" id="UP001358417"/>
    </source>
</evidence>
<dbReference type="InterPro" id="IPR026555">
    <property type="entry name" value="NSL3/Tex30"/>
</dbReference>
<proteinExistence type="predicted"/>
<protein>
    <recommendedName>
        <fullName evidence="2">KANL3/Tex30 alpha/beta hydrolase-like domain-containing protein</fullName>
    </recommendedName>
</protein>
<evidence type="ECO:0000256" key="1">
    <source>
        <dbReference type="SAM" id="MobiDB-lite"/>
    </source>
</evidence>
<feature type="compositionally biased region" description="Pro residues" evidence="1">
    <location>
        <begin position="65"/>
        <end position="74"/>
    </location>
</feature>
<dbReference type="EMBL" id="JAVRRD010000005">
    <property type="protein sequence ID" value="KAK5058625.1"/>
    <property type="molecule type" value="Genomic_DNA"/>
</dbReference>
<gene>
    <name evidence="3" type="ORF">LTR84_010889</name>
</gene>
<organism evidence="3 4">
    <name type="scientific">Exophiala bonariae</name>
    <dbReference type="NCBI Taxonomy" id="1690606"/>
    <lineage>
        <taxon>Eukaryota</taxon>
        <taxon>Fungi</taxon>
        <taxon>Dikarya</taxon>
        <taxon>Ascomycota</taxon>
        <taxon>Pezizomycotina</taxon>
        <taxon>Eurotiomycetes</taxon>
        <taxon>Chaetothyriomycetidae</taxon>
        <taxon>Chaetothyriales</taxon>
        <taxon>Herpotrichiellaceae</taxon>
        <taxon>Exophiala</taxon>
    </lineage>
</organism>
<feature type="region of interest" description="Disordered" evidence="1">
    <location>
        <begin position="368"/>
        <end position="388"/>
    </location>
</feature>
<dbReference type="AlphaFoldDB" id="A0AAV9NHN9"/>
<dbReference type="Gene3D" id="3.40.50.1820">
    <property type="entry name" value="alpha/beta hydrolase"/>
    <property type="match status" value="1"/>
</dbReference>